<reference evidence="2 3" key="1">
    <citation type="journal article" date="2021" name="Commun. Biol.">
        <title>The genome of Shorea leprosula (Dipterocarpaceae) highlights the ecological relevance of drought in aseasonal tropical rainforests.</title>
        <authorList>
            <person name="Ng K.K.S."/>
            <person name="Kobayashi M.J."/>
            <person name="Fawcett J.A."/>
            <person name="Hatakeyama M."/>
            <person name="Paape T."/>
            <person name="Ng C.H."/>
            <person name="Ang C.C."/>
            <person name="Tnah L.H."/>
            <person name="Lee C.T."/>
            <person name="Nishiyama T."/>
            <person name="Sese J."/>
            <person name="O'Brien M.J."/>
            <person name="Copetti D."/>
            <person name="Mohd Noor M.I."/>
            <person name="Ong R.C."/>
            <person name="Putra M."/>
            <person name="Sireger I.Z."/>
            <person name="Indrioko S."/>
            <person name="Kosugi Y."/>
            <person name="Izuno A."/>
            <person name="Isagi Y."/>
            <person name="Lee S.L."/>
            <person name="Shimizu K.K."/>
        </authorList>
    </citation>
    <scope>NUCLEOTIDE SEQUENCE [LARGE SCALE GENOMIC DNA]</scope>
    <source>
        <strain evidence="2">214</strain>
    </source>
</reference>
<gene>
    <name evidence="2" type="ORF">SLEP1_g54312</name>
</gene>
<name>A0AAV5MC05_9ROSI</name>
<dbReference type="AlphaFoldDB" id="A0AAV5MC05"/>
<organism evidence="2 3">
    <name type="scientific">Rubroshorea leprosula</name>
    <dbReference type="NCBI Taxonomy" id="152421"/>
    <lineage>
        <taxon>Eukaryota</taxon>
        <taxon>Viridiplantae</taxon>
        <taxon>Streptophyta</taxon>
        <taxon>Embryophyta</taxon>
        <taxon>Tracheophyta</taxon>
        <taxon>Spermatophyta</taxon>
        <taxon>Magnoliopsida</taxon>
        <taxon>eudicotyledons</taxon>
        <taxon>Gunneridae</taxon>
        <taxon>Pentapetalae</taxon>
        <taxon>rosids</taxon>
        <taxon>malvids</taxon>
        <taxon>Malvales</taxon>
        <taxon>Dipterocarpaceae</taxon>
        <taxon>Rubroshorea</taxon>
    </lineage>
</organism>
<comment type="caution">
    <text evidence="2">The sequence shown here is derived from an EMBL/GenBank/DDBJ whole genome shotgun (WGS) entry which is preliminary data.</text>
</comment>
<feature type="transmembrane region" description="Helical" evidence="1">
    <location>
        <begin position="135"/>
        <end position="159"/>
    </location>
</feature>
<evidence type="ECO:0000313" key="2">
    <source>
        <dbReference type="EMBL" id="GKV47406.1"/>
    </source>
</evidence>
<keyword evidence="1" id="KW-0812">Transmembrane</keyword>
<keyword evidence="1" id="KW-1133">Transmembrane helix</keyword>
<keyword evidence="3" id="KW-1185">Reference proteome</keyword>
<proteinExistence type="predicted"/>
<protein>
    <submittedName>
        <fullName evidence="2">Uncharacterized protein</fullName>
    </submittedName>
</protein>
<evidence type="ECO:0000313" key="3">
    <source>
        <dbReference type="Proteomes" id="UP001054252"/>
    </source>
</evidence>
<dbReference type="Proteomes" id="UP001054252">
    <property type="component" value="Unassembled WGS sequence"/>
</dbReference>
<dbReference type="PANTHER" id="PTHR37254">
    <property type="entry name" value="OS01G0100500 PROTEIN"/>
    <property type="match status" value="1"/>
</dbReference>
<dbReference type="PANTHER" id="PTHR37254:SF1">
    <property type="entry name" value="OS01G0100500 PROTEIN"/>
    <property type="match status" value="1"/>
</dbReference>
<keyword evidence="1" id="KW-0472">Membrane</keyword>
<sequence>MGCPKNSILYNGTHCACPAGYLLNRAANSCAVFSVRSQIETDSGIDYYAATFPETFFSFDTIKKFTQSQAVFLEATLVLLLSWLFFCLFLRFMKLGDGRGIWFRIRWWVSRLDVCFATRHWLDDQKLVIKRKTELGGTFSIASWILFTGLFAALLYQVISKRTIEVHNVRATNAPDLASFSNDMELKLITVSSMSCSNLRMPTTFVSGSSGFIDPKVTPLSSFLNYSCQNTSVGPAITFRCNNCRLSQDYMFVSWQFVDLPNNPAAAVGFQFNITAKDHANRRHVSFVSGTLKNGSDLDDRPVTFRGVDGNILVFNLFPRMYRNLHDLRLIQPLFHDFVPGSVLYDTSQLRASLESSNDGLINMTLYTLN</sequence>
<dbReference type="EMBL" id="BPVZ01000227">
    <property type="protein sequence ID" value="GKV47406.1"/>
    <property type="molecule type" value="Genomic_DNA"/>
</dbReference>
<feature type="transmembrane region" description="Helical" evidence="1">
    <location>
        <begin position="70"/>
        <end position="90"/>
    </location>
</feature>
<evidence type="ECO:0000256" key="1">
    <source>
        <dbReference type="SAM" id="Phobius"/>
    </source>
</evidence>
<accession>A0AAV5MC05</accession>